<name>A0ABT2QKP7_9EURY</name>
<dbReference type="InterPro" id="IPR055170">
    <property type="entry name" value="GFO_IDH_MocA-like_dom"/>
</dbReference>
<protein>
    <submittedName>
        <fullName evidence="5">Gfo/Idh/MocA family oxidoreductase</fullName>
    </submittedName>
</protein>
<comment type="caution">
    <text evidence="5">The sequence shown here is derived from an EMBL/GenBank/DDBJ whole genome shotgun (WGS) entry which is preliminary data.</text>
</comment>
<evidence type="ECO:0000259" key="4">
    <source>
        <dbReference type="Pfam" id="PF22725"/>
    </source>
</evidence>
<dbReference type="InterPro" id="IPR000683">
    <property type="entry name" value="Gfo/Idh/MocA-like_OxRdtase_N"/>
</dbReference>
<feature type="domain" description="Gfo/Idh/MocA-like oxidoreductase N-terminal" evidence="3">
    <location>
        <begin position="20"/>
        <end position="133"/>
    </location>
</feature>
<evidence type="ECO:0000256" key="2">
    <source>
        <dbReference type="ARBA" id="ARBA00023002"/>
    </source>
</evidence>
<sequence>MVDPNYDYAAEYGDYDQHTIGIVGCGEIVESAHLPAYADAGFSVAGVTDVDDERAQAVADEFDLEVFPDIETLADSVNVVDVAVPPMFQREIVETVVDAGCHVLCQKPLAMDFEDASAIRTAVEDAGVIAAVNQQMRWEKSIRAVKDLLGEGALGTPLRATLEVNIETDFSNWGWMEETDHLEVMFHSIHYLDALRYLFGEPAGVSSTMATAPGQASIGETRTLHVLTYGNDLRATIDVNHNNWADPYARFRFEGTDGAVRGSIGLFDYYPESGPDTFEYLERSRDKWESHEVPDAWFPDAFIGTMGSLLRGIETGDTPPTHLADNIETLRLANATYKSWNEGRTVDPATIESTHEPEL</sequence>
<keyword evidence="2" id="KW-0560">Oxidoreductase</keyword>
<evidence type="ECO:0000259" key="3">
    <source>
        <dbReference type="Pfam" id="PF01408"/>
    </source>
</evidence>
<dbReference type="SUPFAM" id="SSF55347">
    <property type="entry name" value="Glyceraldehyde-3-phosphate dehydrogenase-like, C-terminal domain"/>
    <property type="match status" value="1"/>
</dbReference>
<feature type="domain" description="GFO/IDH/MocA-like oxidoreductase" evidence="4">
    <location>
        <begin position="142"/>
        <end position="260"/>
    </location>
</feature>
<accession>A0ABT2QKP7</accession>
<evidence type="ECO:0000313" key="5">
    <source>
        <dbReference type="EMBL" id="MCU4975454.1"/>
    </source>
</evidence>
<dbReference type="SUPFAM" id="SSF51735">
    <property type="entry name" value="NAD(P)-binding Rossmann-fold domains"/>
    <property type="match status" value="1"/>
</dbReference>
<dbReference type="EMBL" id="JAOPKB010000019">
    <property type="protein sequence ID" value="MCU4975454.1"/>
    <property type="molecule type" value="Genomic_DNA"/>
</dbReference>
<organism evidence="5 6">
    <name type="scientific">Natronoglomus mannanivorans</name>
    <dbReference type="NCBI Taxonomy" id="2979990"/>
    <lineage>
        <taxon>Archaea</taxon>
        <taxon>Methanobacteriati</taxon>
        <taxon>Methanobacteriota</taxon>
        <taxon>Stenosarchaea group</taxon>
        <taxon>Halobacteria</taxon>
        <taxon>Halobacteriales</taxon>
        <taxon>Natrialbaceae</taxon>
        <taxon>Natronoglomus</taxon>
    </lineage>
</organism>
<comment type="similarity">
    <text evidence="1">Belongs to the Gfo/Idh/MocA family.</text>
</comment>
<reference evidence="5 6" key="1">
    <citation type="submission" date="2022-09" db="EMBL/GenBank/DDBJ databases">
        <title>Enrichment on poylsaccharides allowed isolation of novel metabolic and taxonomic groups of Haloarchaea.</title>
        <authorList>
            <person name="Sorokin D.Y."/>
            <person name="Elcheninov A.G."/>
            <person name="Khizhniak T.V."/>
            <person name="Kolganova T.V."/>
            <person name="Kublanov I.V."/>
        </authorList>
    </citation>
    <scope>NUCLEOTIDE SEQUENCE [LARGE SCALE GENOMIC DNA]</scope>
    <source>
        <strain evidence="5 6">AArc-m2/3/4</strain>
    </source>
</reference>
<dbReference type="Pfam" id="PF01408">
    <property type="entry name" value="GFO_IDH_MocA"/>
    <property type="match status" value="1"/>
</dbReference>
<keyword evidence="6" id="KW-1185">Reference proteome</keyword>
<dbReference type="Proteomes" id="UP001320972">
    <property type="component" value="Unassembled WGS sequence"/>
</dbReference>
<dbReference type="Gene3D" id="3.30.360.10">
    <property type="entry name" value="Dihydrodipicolinate Reductase, domain 2"/>
    <property type="match status" value="1"/>
</dbReference>
<dbReference type="InterPro" id="IPR036291">
    <property type="entry name" value="NAD(P)-bd_dom_sf"/>
</dbReference>
<dbReference type="Gene3D" id="3.40.50.720">
    <property type="entry name" value="NAD(P)-binding Rossmann-like Domain"/>
    <property type="match status" value="1"/>
</dbReference>
<evidence type="ECO:0000256" key="1">
    <source>
        <dbReference type="ARBA" id="ARBA00010928"/>
    </source>
</evidence>
<dbReference type="Pfam" id="PF22725">
    <property type="entry name" value="GFO_IDH_MocA_C3"/>
    <property type="match status" value="1"/>
</dbReference>
<dbReference type="PANTHER" id="PTHR43708:SF5">
    <property type="entry name" value="CONSERVED EXPRESSED OXIDOREDUCTASE (EUROFUNG)-RELATED"/>
    <property type="match status" value="1"/>
</dbReference>
<gene>
    <name evidence="5" type="ORF">OB955_22445</name>
</gene>
<dbReference type="RefSeq" id="WP_338009171.1">
    <property type="nucleotide sequence ID" value="NZ_JAOPKB010000019.1"/>
</dbReference>
<proteinExistence type="inferred from homology"/>
<dbReference type="InterPro" id="IPR051317">
    <property type="entry name" value="Gfo/Idh/MocA_oxidoreduct"/>
</dbReference>
<evidence type="ECO:0000313" key="6">
    <source>
        <dbReference type="Proteomes" id="UP001320972"/>
    </source>
</evidence>
<dbReference type="PANTHER" id="PTHR43708">
    <property type="entry name" value="CONSERVED EXPRESSED OXIDOREDUCTASE (EUROFUNG)"/>
    <property type="match status" value="1"/>
</dbReference>